<evidence type="ECO:0000313" key="13">
    <source>
        <dbReference type="Proteomes" id="UP000292082"/>
    </source>
</evidence>
<dbReference type="Pfam" id="PF02076">
    <property type="entry name" value="STE3"/>
    <property type="match status" value="2"/>
</dbReference>
<dbReference type="InterPro" id="IPR001499">
    <property type="entry name" value="GPCR_STE3"/>
</dbReference>
<evidence type="ECO:0000256" key="11">
    <source>
        <dbReference type="SAM" id="Phobius"/>
    </source>
</evidence>
<feature type="region of interest" description="Disordered" evidence="10">
    <location>
        <begin position="425"/>
        <end position="531"/>
    </location>
</feature>
<sequence>MRAELPVVSFLCLGLLVLLSPVWLHTRNAAVISLAAWLFCCNIIHGINALLWSGNVAIRAPVWCDVVTRVLLASQLALPGCALALARRLRRCAIGQEVSQKAHTFMQDLTFSLILPVLYIILREWPIVLLRLRISESGYASVDIDVIVQSHRFDIVEDFGCFASIDTSTVSIIVIWIPPLAICITTVGFAFLAVRGRLDSGLVVFSHMSDSPHLNIFAFLRPLITSLSVSLISFSITIFSIYARVTAIDGIEKWTIDTWSVVHAHVTEVSIVSPTDRIDLVRTEVEWWMIPACSFVFILITLTGLAYPPGSDSWRGYKVLAHWFRYTVLRQRLPDRLPLSSKDFRPQALRSEPSSPSLIAEVKSQQGDTWRSSQPTKVKLTPLTIPERTASTFELSTSPDDPFVKSTLDYVGSPTGREALALPHMSIPVPPAPRPSVQRKAVPPSSHDVPRSVSSSSQRRTSSPQKASRRESLLAGPWPRPPSTVVLPDSPRTPSPKSNNAMIAIQPPSPASSAHDHAASPKRPPSVMSATPSFASSTMTYGSFFDDSDTNDTPFQEHLADLALHPELAVPRHLQRVRSRDKLPRSFGPGSRRRNGSDGLSGGIYMTVVKETV</sequence>
<evidence type="ECO:0000256" key="7">
    <source>
        <dbReference type="ARBA" id="ARBA00023136"/>
    </source>
</evidence>
<protein>
    <submittedName>
        <fullName evidence="12">STE3-domain-containing protein</fullName>
    </submittedName>
</protein>
<dbReference type="PANTHER" id="PTHR28097:SF1">
    <property type="entry name" value="PHEROMONE A FACTOR RECEPTOR"/>
    <property type="match status" value="1"/>
</dbReference>
<keyword evidence="3" id="KW-0589">Pheromone response</keyword>
<feature type="transmembrane region" description="Helical" evidence="11">
    <location>
        <begin position="31"/>
        <end position="54"/>
    </location>
</feature>
<keyword evidence="8" id="KW-0675">Receptor</keyword>
<feature type="transmembrane region" description="Helical" evidence="11">
    <location>
        <begin position="287"/>
        <end position="307"/>
    </location>
</feature>
<gene>
    <name evidence="12" type="ORF">BD310DRAFT_637540</name>
</gene>
<dbReference type="GO" id="GO:0000750">
    <property type="term" value="P:pheromone-dependent signal transduction involved in conjugation with cellular fusion"/>
    <property type="evidence" value="ECO:0007669"/>
    <property type="project" value="TreeGrafter"/>
</dbReference>
<keyword evidence="4 11" id="KW-0812">Transmembrane</keyword>
<accession>A0A4Q9PPA8</accession>
<evidence type="ECO:0000256" key="1">
    <source>
        <dbReference type="ARBA" id="ARBA00004141"/>
    </source>
</evidence>
<dbReference type="EMBL" id="ML145156">
    <property type="protein sequence ID" value="TBU56147.1"/>
    <property type="molecule type" value="Genomic_DNA"/>
</dbReference>
<keyword evidence="7 11" id="KW-0472">Membrane</keyword>
<evidence type="ECO:0000256" key="10">
    <source>
        <dbReference type="SAM" id="MobiDB-lite"/>
    </source>
</evidence>
<evidence type="ECO:0000256" key="2">
    <source>
        <dbReference type="ARBA" id="ARBA00011085"/>
    </source>
</evidence>
<keyword evidence="13" id="KW-1185">Reference proteome</keyword>
<evidence type="ECO:0000256" key="8">
    <source>
        <dbReference type="ARBA" id="ARBA00023170"/>
    </source>
</evidence>
<evidence type="ECO:0000256" key="5">
    <source>
        <dbReference type="ARBA" id="ARBA00022989"/>
    </source>
</evidence>
<dbReference type="Proteomes" id="UP000292082">
    <property type="component" value="Unassembled WGS sequence"/>
</dbReference>
<proteinExistence type="inferred from homology"/>
<reference evidence="12 13" key="1">
    <citation type="submission" date="2019-01" db="EMBL/GenBank/DDBJ databases">
        <title>Draft genome sequences of three monokaryotic isolates of the white-rot basidiomycete fungus Dichomitus squalens.</title>
        <authorList>
            <consortium name="DOE Joint Genome Institute"/>
            <person name="Lopez S.C."/>
            <person name="Andreopoulos B."/>
            <person name="Pangilinan J."/>
            <person name="Lipzen A."/>
            <person name="Riley R."/>
            <person name="Ahrendt S."/>
            <person name="Ng V."/>
            <person name="Barry K."/>
            <person name="Daum C."/>
            <person name="Grigoriev I.V."/>
            <person name="Hilden K.S."/>
            <person name="Makela M.R."/>
            <person name="de Vries R.P."/>
        </authorList>
    </citation>
    <scope>NUCLEOTIDE SEQUENCE [LARGE SCALE GENOMIC DNA]</scope>
    <source>
        <strain evidence="12 13">CBS 464.89</strain>
    </source>
</reference>
<dbReference type="STRING" id="114155.A0A4Q9PPA8"/>
<evidence type="ECO:0000256" key="4">
    <source>
        <dbReference type="ARBA" id="ARBA00022692"/>
    </source>
</evidence>
<evidence type="ECO:0000256" key="9">
    <source>
        <dbReference type="ARBA" id="ARBA00023224"/>
    </source>
</evidence>
<feature type="transmembrane region" description="Helical" evidence="11">
    <location>
        <begin position="214"/>
        <end position="243"/>
    </location>
</feature>
<keyword evidence="5 11" id="KW-1133">Transmembrane helix</keyword>
<feature type="region of interest" description="Disordered" evidence="10">
    <location>
        <begin position="582"/>
        <end position="602"/>
    </location>
</feature>
<dbReference type="PRINTS" id="PR00899">
    <property type="entry name" value="GPCRSTE3"/>
</dbReference>
<keyword evidence="6" id="KW-0297">G-protein coupled receptor</keyword>
<dbReference type="GO" id="GO:0005886">
    <property type="term" value="C:plasma membrane"/>
    <property type="evidence" value="ECO:0007669"/>
    <property type="project" value="TreeGrafter"/>
</dbReference>
<dbReference type="PANTHER" id="PTHR28097">
    <property type="entry name" value="PHEROMONE A FACTOR RECEPTOR"/>
    <property type="match status" value="1"/>
</dbReference>
<organism evidence="12 13">
    <name type="scientific">Dichomitus squalens</name>
    <dbReference type="NCBI Taxonomy" id="114155"/>
    <lineage>
        <taxon>Eukaryota</taxon>
        <taxon>Fungi</taxon>
        <taxon>Dikarya</taxon>
        <taxon>Basidiomycota</taxon>
        <taxon>Agaricomycotina</taxon>
        <taxon>Agaricomycetes</taxon>
        <taxon>Polyporales</taxon>
        <taxon>Polyporaceae</taxon>
        <taxon>Dichomitus</taxon>
    </lineage>
</organism>
<evidence type="ECO:0000256" key="6">
    <source>
        <dbReference type="ARBA" id="ARBA00023040"/>
    </source>
</evidence>
<evidence type="ECO:0000313" key="12">
    <source>
        <dbReference type="EMBL" id="TBU56147.1"/>
    </source>
</evidence>
<feature type="transmembrane region" description="Helical" evidence="11">
    <location>
        <begin position="6"/>
        <end position="24"/>
    </location>
</feature>
<feature type="compositionally biased region" description="Low complexity" evidence="10">
    <location>
        <begin position="442"/>
        <end position="464"/>
    </location>
</feature>
<name>A0A4Q9PPA8_9APHY</name>
<keyword evidence="9" id="KW-0807">Transducer</keyword>
<comment type="subcellular location">
    <subcellularLocation>
        <location evidence="1">Membrane</location>
        <topology evidence="1">Multi-pass membrane protein</topology>
    </subcellularLocation>
</comment>
<comment type="similarity">
    <text evidence="2">Belongs to the G-protein coupled receptor 4 family.</text>
</comment>
<dbReference type="GO" id="GO:0004932">
    <property type="term" value="F:mating-type factor pheromone receptor activity"/>
    <property type="evidence" value="ECO:0007669"/>
    <property type="project" value="InterPro"/>
</dbReference>
<feature type="transmembrane region" description="Helical" evidence="11">
    <location>
        <begin position="173"/>
        <end position="194"/>
    </location>
</feature>
<dbReference type="AlphaFoldDB" id="A0A4Q9PPA8"/>
<evidence type="ECO:0000256" key="3">
    <source>
        <dbReference type="ARBA" id="ARBA00022507"/>
    </source>
</evidence>